<feature type="chain" id="PRO_5035917132" evidence="1">
    <location>
        <begin position="26"/>
        <end position="165"/>
    </location>
</feature>
<gene>
    <name evidence="2" type="ORF">J5U18_07620</name>
</gene>
<name>A0A8T4H967_9SPHI</name>
<accession>A0A8T4H967</accession>
<dbReference type="RefSeq" id="WP_353546922.1">
    <property type="nucleotide sequence ID" value="NZ_JAGKSB010000007.1"/>
</dbReference>
<keyword evidence="3" id="KW-1185">Reference proteome</keyword>
<sequence length="165" mass="18786">MPIRNRFLVSCISSISLFCAGTLEAAASNIQQPTAVVDSVGMEIDDLQIDLKGHVYNPKTRELQVSLFITSLKWKPRELKVNTYALQVEGRNLQRKIFSKVQLQQVLILADSKQNYLNYLLTQDLAAQLTVTFKDVDADFKPARFFFVFENSEEEGHFIEQVIAL</sequence>
<evidence type="ECO:0000256" key="1">
    <source>
        <dbReference type="SAM" id="SignalP"/>
    </source>
</evidence>
<dbReference type="EMBL" id="JAGKSB010000007">
    <property type="protein sequence ID" value="MBP3943429.1"/>
    <property type="molecule type" value="Genomic_DNA"/>
</dbReference>
<feature type="signal peptide" evidence="1">
    <location>
        <begin position="1"/>
        <end position="25"/>
    </location>
</feature>
<proteinExistence type="predicted"/>
<dbReference type="AlphaFoldDB" id="A0A8T4H967"/>
<dbReference type="Proteomes" id="UP000679691">
    <property type="component" value="Unassembled WGS sequence"/>
</dbReference>
<evidence type="ECO:0000313" key="2">
    <source>
        <dbReference type="EMBL" id="MBP3943429.1"/>
    </source>
</evidence>
<comment type="caution">
    <text evidence="2">The sequence shown here is derived from an EMBL/GenBank/DDBJ whole genome shotgun (WGS) entry which is preliminary data.</text>
</comment>
<reference evidence="2" key="1">
    <citation type="submission" date="2021-03" db="EMBL/GenBank/DDBJ databases">
        <authorList>
            <person name="Lu T."/>
            <person name="Wang Q."/>
            <person name="Han X."/>
        </authorList>
    </citation>
    <scope>NUCLEOTIDE SEQUENCE</scope>
    <source>
        <strain evidence="2">WQ 2009</strain>
    </source>
</reference>
<protein>
    <submittedName>
        <fullName evidence="2">Uncharacterized protein</fullName>
    </submittedName>
</protein>
<evidence type="ECO:0000313" key="3">
    <source>
        <dbReference type="Proteomes" id="UP000679691"/>
    </source>
</evidence>
<organism evidence="2 3">
    <name type="scientific">Rhinopithecimicrobium faecis</name>
    <dbReference type="NCBI Taxonomy" id="2820698"/>
    <lineage>
        <taxon>Bacteria</taxon>
        <taxon>Pseudomonadati</taxon>
        <taxon>Bacteroidota</taxon>
        <taxon>Sphingobacteriia</taxon>
        <taxon>Sphingobacteriales</taxon>
        <taxon>Sphingobacteriaceae</taxon>
        <taxon>Rhinopithecimicrobium</taxon>
    </lineage>
</organism>
<keyword evidence="1" id="KW-0732">Signal</keyword>